<proteinExistence type="predicted"/>
<evidence type="ECO:0000313" key="1">
    <source>
        <dbReference type="EMBL" id="KAF4865944.1"/>
    </source>
</evidence>
<evidence type="ECO:0000313" key="2">
    <source>
        <dbReference type="Proteomes" id="UP000711996"/>
    </source>
</evidence>
<dbReference type="OrthoDB" id="4794656at2759"/>
<protein>
    <submittedName>
        <fullName evidence="1">Uncharacterized protein</fullName>
    </submittedName>
</protein>
<dbReference type="AlphaFoldDB" id="A0A9P5F240"/>
<comment type="caution">
    <text evidence="1">The sequence shown here is derived from an EMBL/GenBank/DDBJ whole genome shotgun (WGS) entry which is preliminary data.</text>
</comment>
<sequence>MNGPQNWSRESLPNYTDNFLVSPADLDESLIYIQCQEKLFRISFSTMRKYSTYFQRPGAVYVIDDQTPETVGAYLYFNERLVFSPDPEHITPFSSVLPDSWEMKTTLAQKLHLWDICGQFGNYLLRRYVEQHIGDILTNWRHYYRHPVDHDGLKNPEWCVLDNFGMAYQLCVDMRWDLQASAIVQSFVRNIRDDEWDDWEENLVEESLEFFWRAENGLAEIREAQRLAEARQAQQLGEVRSAVDIYVGGVLAGEALRNGG</sequence>
<accession>A0A9P5F240</accession>
<keyword evidence="2" id="KW-1185">Reference proteome</keyword>
<organism evidence="1 2">
    <name type="scientific">Colletotrichum siamense</name>
    <name type="common">Anthracnose fungus</name>
    <dbReference type="NCBI Taxonomy" id="690259"/>
    <lineage>
        <taxon>Eukaryota</taxon>
        <taxon>Fungi</taxon>
        <taxon>Dikarya</taxon>
        <taxon>Ascomycota</taxon>
        <taxon>Pezizomycotina</taxon>
        <taxon>Sordariomycetes</taxon>
        <taxon>Hypocreomycetidae</taxon>
        <taxon>Glomerellales</taxon>
        <taxon>Glomerellaceae</taxon>
        <taxon>Colletotrichum</taxon>
        <taxon>Colletotrichum gloeosporioides species complex</taxon>
    </lineage>
</organism>
<reference evidence="1" key="1">
    <citation type="submission" date="2019-06" db="EMBL/GenBank/DDBJ databases">
        <authorList>
            <person name="Gan P."/>
            <person name="Shirasu K."/>
        </authorList>
    </citation>
    <scope>NUCLEOTIDE SEQUENCE [LARGE SCALE GENOMIC DNA]</scope>
    <source>
        <strain evidence="1">CAD2</strain>
    </source>
</reference>
<gene>
    <name evidence="1" type="ORF">CGCSCA2_v001181</name>
</gene>
<dbReference type="EMBL" id="QPMT01000002">
    <property type="protein sequence ID" value="KAF4865944.1"/>
    <property type="molecule type" value="Genomic_DNA"/>
</dbReference>
<dbReference type="Proteomes" id="UP000711996">
    <property type="component" value="Unassembled WGS sequence"/>
</dbReference>
<name>A0A9P5F240_COLSI</name>